<dbReference type="InterPro" id="IPR014284">
    <property type="entry name" value="RNA_pol_sigma-70_dom"/>
</dbReference>
<feature type="domain" description="RNA polymerase sigma-70 region 2" evidence="8">
    <location>
        <begin position="23"/>
        <end position="89"/>
    </location>
</feature>
<keyword evidence="10" id="KW-1185">Reference proteome</keyword>
<evidence type="ECO:0000256" key="3">
    <source>
        <dbReference type="ARBA" id="ARBA00023082"/>
    </source>
</evidence>
<evidence type="ECO:0000256" key="1">
    <source>
        <dbReference type="ARBA" id="ARBA00010641"/>
    </source>
</evidence>
<proteinExistence type="inferred from homology"/>
<accession>A0A934WU10</accession>
<keyword evidence="4" id="KW-0238">DNA-binding</keyword>
<feature type="transmembrane region" description="Helical" evidence="7">
    <location>
        <begin position="245"/>
        <end position="267"/>
    </location>
</feature>
<dbReference type="SUPFAM" id="SSF88946">
    <property type="entry name" value="Sigma2 domain of RNA polymerase sigma factors"/>
    <property type="match status" value="1"/>
</dbReference>
<sequence length="463" mass="51018">MNSYIYSLILNAKQGDLKALEQLYIKYKDSVYALALTTTKSAKEAEEVTRLTFMQVCDHIASLEDPNSFDVWLQYIALNESNTFHRNNSHSDERESPGKYEQRIEDDFFLPQDYIERFDLSYRLRMIIEGLPKIRRQTLILSLYDKLAPIEIAQIMGCTEEEIVTRIRCTKGHIKTEIEDREHETGEKFSNATLVPFDNVYSSLIHSRVMSAETAAQIWKQIRAYAESERGICAGKKRMSVGVKAMIAASIAIIVICAGIITLLLAGPSFRANKAVRSDTAETTAATEAATQAPATSVVSDAADTVTEKTSDSPNPEPVPEEKSVSEPEEQETPASNDNSELLSTIAGSYYMPQMAGYTHVSLGIENGTVTQHVFGGGAEPINKSESGEINSVSKVSDTVIRYESSSGAAFSGTYYGADTPLSQVPSSTIEYLSGFNRYNLSGDTLGITIVVDDQNTCYVKNE</sequence>
<dbReference type="InterPro" id="IPR013325">
    <property type="entry name" value="RNA_pol_sigma_r2"/>
</dbReference>
<dbReference type="EMBL" id="JAEQMG010000163">
    <property type="protein sequence ID" value="MBK6089889.1"/>
    <property type="molecule type" value="Genomic_DNA"/>
</dbReference>
<dbReference type="InterPro" id="IPR013324">
    <property type="entry name" value="RNA_pol_sigma_r3/r4-like"/>
</dbReference>
<comment type="similarity">
    <text evidence="1">Belongs to the sigma-70 factor family. ECF subfamily.</text>
</comment>
<dbReference type="GO" id="GO:0016987">
    <property type="term" value="F:sigma factor activity"/>
    <property type="evidence" value="ECO:0007669"/>
    <property type="project" value="UniProtKB-KW"/>
</dbReference>
<dbReference type="GO" id="GO:0003677">
    <property type="term" value="F:DNA binding"/>
    <property type="evidence" value="ECO:0007669"/>
    <property type="project" value="UniProtKB-KW"/>
</dbReference>
<evidence type="ECO:0000256" key="4">
    <source>
        <dbReference type="ARBA" id="ARBA00023125"/>
    </source>
</evidence>
<feature type="compositionally biased region" description="Low complexity" evidence="6">
    <location>
        <begin position="285"/>
        <end position="296"/>
    </location>
</feature>
<keyword evidence="7" id="KW-0472">Membrane</keyword>
<dbReference type="InterPro" id="IPR039425">
    <property type="entry name" value="RNA_pol_sigma-70-like"/>
</dbReference>
<dbReference type="GO" id="GO:0006352">
    <property type="term" value="P:DNA-templated transcription initiation"/>
    <property type="evidence" value="ECO:0007669"/>
    <property type="project" value="InterPro"/>
</dbReference>
<dbReference type="RefSeq" id="WP_201428584.1">
    <property type="nucleotide sequence ID" value="NZ_JAEQMG010000163.1"/>
</dbReference>
<evidence type="ECO:0000259" key="8">
    <source>
        <dbReference type="Pfam" id="PF04542"/>
    </source>
</evidence>
<dbReference type="Pfam" id="PF04542">
    <property type="entry name" value="Sigma70_r2"/>
    <property type="match status" value="1"/>
</dbReference>
<keyword evidence="2" id="KW-0805">Transcription regulation</keyword>
<keyword evidence="7" id="KW-0812">Transmembrane</keyword>
<dbReference type="PANTHER" id="PTHR43133">
    <property type="entry name" value="RNA POLYMERASE ECF-TYPE SIGMA FACTO"/>
    <property type="match status" value="1"/>
</dbReference>
<dbReference type="NCBIfam" id="TIGR02937">
    <property type="entry name" value="sigma70-ECF"/>
    <property type="match status" value="1"/>
</dbReference>
<evidence type="ECO:0000313" key="9">
    <source>
        <dbReference type="EMBL" id="MBK6089889.1"/>
    </source>
</evidence>
<comment type="caution">
    <text evidence="9">The sequence shown here is derived from an EMBL/GenBank/DDBJ whole genome shotgun (WGS) entry which is preliminary data.</text>
</comment>
<protein>
    <submittedName>
        <fullName evidence="9">RNA polymerase sigma factor</fullName>
    </submittedName>
</protein>
<dbReference type="Proteomes" id="UP000633365">
    <property type="component" value="Unassembled WGS sequence"/>
</dbReference>
<gene>
    <name evidence="9" type="ORF">JKK62_14790</name>
</gene>
<dbReference type="SUPFAM" id="SSF88659">
    <property type="entry name" value="Sigma3 and sigma4 domains of RNA polymerase sigma factors"/>
    <property type="match status" value="1"/>
</dbReference>
<reference evidence="9" key="1">
    <citation type="submission" date="2021-01" db="EMBL/GenBank/DDBJ databases">
        <title>Genome public.</title>
        <authorList>
            <person name="Liu C."/>
            <person name="Sun Q."/>
        </authorList>
    </citation>
    <scope>NUCLEOTIDE SEQUENCE</scope>
    <source>
        <strain evidence="9">M6</strain>
    </source>
</reference>
<keyword evidence="5" id="KW-0804">Transcription</keyword>
<organism evidence="9 10">
    <name type="scientific">Ruminococcus difficilis</name>
    <dbReference type="NCBI Taxonomy" id="2763069"/>
    <lineage>
        <taxon>Bacteria</taxon>
        <taxon>Bacillati</taxon>
        <taxon>Bacillota</taxon>
        <taxon>Clostridia</taxon>
        <taxon>Eubacteriales</taxon>
        <taxon>Oscillospiraceae</taxon>
        <taxon>Ruminococcus</taxon>
    </lineage>
</organism>
<evidence type="ECO:0000256" key="2">
    <source>
        <dbReference type="ARBA" id="ARBA00023015"/>
    </source>
</evidence>
<feature type="region of interest" description="Disordered" evidence="6">
    <location>
        <begin position="285"/>
        <end position="340"/>
    </location>
</feature>
<evidence type="ECO:0000256" key="5">
    <source>
        <dbReference type="ARBA" id="ARBA00023163"/>
    </source>
</evidence>
<evidence type="ECO:0000256" key="6">
    <source>
        <dbReference type="SAM" id="MobiDB-lite"/>
    </source>
</evidence>
<evidence type="ECO:0000313" key="10">
    <source>
        <dbReference type="Proteomes" id="UP000633365"/>
    </source>
</evidence>
<evidence type="ECO:0000256" key="7">
    <source>
        <dbReference type="SAM" id="Phobius"/>
    </source>
</evidence>
<keyword evidence="7" id="KW-1133">Transmembrane helix</keyword>
<name>A0A934WU10_9FIRM</name>
<dbReference type="PANTHER" id="PTHR43133:SF8">
    <property type="entry name" value="RNA POLYMERASE SIGMA FACTOR HI_1459-RELATED"/>
    <property type="match status" value="1"/>
</dbReference>
<dbReference type="InterPro" id="IPR007627">
    <property type="entry name" value="RNA_pol_sigma70_r2"/>
</dbReference>
<keyword evidence="3" id="KW-0731">Sigma factor</keyword>
<dbReference type="AlphaFoldDB" id="A0A934WU10"/>
<dbReference type="Gene3D" id="1.10.1740.10">
    <property type="match status" value="1"/>
</dbReference>